<dbReference type="EMBL" id="CAJEWN010000001">
    <property type="protein sequence ID" value="CAD2122891.1"/>
    <property type="molecule type" value="Genomic_DNA"/>
</dbReference>
<reference evidence="1 2" key="1">
    <citation type="submission" date="2020-08" db="EMBL/GenBank/DDBJ databases">
        <authorList>
            <person name="Koutsovoulos G."/>
            <person name="Danchin GJ E."/>
        </authorList>
    </citation>
    <scope>NUCLEOTIDE SEQUENCE [LARGE SCALE GENOMIC DNA]</scope>
</reference>
<organism evidence="1 2">
    <name type="scientific">Meloidogyne enterolobii</name>
    <name type="common">Root-knot nematode worm</name>
    <name type="synonym">Meloidogyne mayaguensis</name>
    <dbReference type="NCBI Taxonomy" id="390850"/>
    <lineage>
        <taxon>Eukaryota</taxon>
        <taxon>Metazoa</taxon>
        <taxon>Ecdysozoa</taxon>
        <taxon>Nematoda</taxon>
        <taxon>Chromadorea</taxon>
        <taxon>Rhabditida</taxon>
        <taxon>Tylenchina</taxon>
        <taxon>Tylenchomorpha</taxon>
        <taxon>Tylenchoidea</taxon>
        <taxon>Meloidogynidae</taxon>
        <taxon>Meloidogyninae</taxon>
        <taxon>Meloidogyne</taxon>
    </lineage>
</organism>
<comment type="caution">
    <text evidence="1">The sequence shown here is derived from an EMBL/GenBank/DDBJ whole genome shotgun (WGS) entry which is preliminary data.</text>
</comment>
<protein>
    <submittedName>
        <fullName evidence="1">Uncharacterized protein</fullName>
    </submittedName>
</protein>
<dbReference type="Proteomes" id="UP000580250">
    <property type="component" value="Unassembled WGS sequence"/>
</dbReference>
<name>A0A6V7THZ4_MELEN</name>
<evidence type="ECO:0000313" key="1">
    <source>
        <dbReference type="EMBL" id="CAD2122891.1"/>
    </source>
</evidence>
<evidence type="ECO:0000313" key="2">
    <source>
        <dbReference type="Proteomes" id="UP000580250"/>
    </source>
</evidence>
<gene>
    <name evidence="1" type="ORF">MENT_LOCUS348</name>
</gene>
<dbReference type="AlphaFoldDB" id="A0A6V7THZ4"/>
<sequence length="59" mass="7105">MPYFPSFSCFCCRKLLNTFKEMVIQKWQNGKIMGGRDKGRSKKSRRWSCTCKKFYIKII</sequence>
<accession>A0A6V7THZ4</accession>
<proteinExistence type="predicted"/>